<evidence type="ECO:0000313" key="1">
    <source>
        <dbReference type="EMBL" id="GAK46834.1"/>
    </source>
</evidence>
<gene>
    <name evidence="1" type="ORF">M2A_3333</name>
</gene>
<dbReference type="Gene3D" id="3.30.420.10">
    <property type="entry name" value="Ribonuclease H-like superfamily/Ribonuclease H"/>
    <property type="match status" value="1"/>
</dbReference>
<dbReference type="InterPro" id="IPR036397">
    <property type="entry name" value="RNaseH_sf"/>
</dbReference>
<dbReference type="RefSeq" id="WP_045449864.1">
    <property type="nucleotide sequence ID" value="NZ_BBIO01000035.1"/>
</dbReference>
<protein>
    <submittedName>
        <fullName evidence="1">Conserved protein</fullName>
    </submittedName>
</protein>
<dbReference type="SUPFAM" id="SSF53098">
    <property type="entry name" value="Ribonuclease H-like"/>
    <property type="match status" value="1"/>
</dbReference>
<dbReference type="EMBL" id="BBIO01000035">
    <property type="protein sequence ID" value="GAK46834.1"/>
    <property type="molecule type" value="Genomic_DNA"/>
</dbReference>
<accession>A0A081BFL6</accession>
<reference evidence="1 2" key="1">
    <citation type="submission" date="2014-07" db="EMBL/GenBank/DDBJ databases">
        <title>Tepidicaulis marinum gen. nov., sp. nov., a novel marine bacterium denitrifying nitrate to nitrous oxide strictly under microaerobic conditions.</title>
        <authorList>
            <person name="Takeuchi M."/>
            <person name="Yamagishi T."/>
            <person name="Kamagata Y."/>
            <person name="Oshima K."/>
            <person name="Hattori M."/>
            <person name="Katayama T."/>
            <person name="Hanada S."/>
            <person name="Tamaki H."/>
            <person name="Marumo K."/>
            <person name="Maeda H."/>
            <person name="Nedachi M."/>
            <person name="Iwasaki W."/>
            <person name="Suwa Y."/>
            <person name="Sakata S."/>
        </authorList>
    </citation>
    <scope>NUCLEOTIDE SEQUENCE [LARGE SCALE GENOMIC DNA]</scope>
    <source>
        <strain evidence="1 2">MA2</strain>
    </source>
</reference>
<dbReference type="GO" id="GO:0003676">
    <property type="term" value="F:nucleic acid binding"/>
    <property type="evidence" value="ECO:0007669"/>
    <property type="project" value="InterPro"/>
</dbReference>
<dbReference type="eggNOG" id="COG0817">
    <property type="taxonomic scope" value="Bacteria"/>
</dbReference>
<dbReference type="AlphaFoldDB" id="A0A081BFL6"/>
<dbReference type="InterPro" id="IPR012337">
    <property type="entry name" value="RNaseH-like_sf"/>
</dbReference>
<proteinExistence type="predicted"/>
<organism evidence="1 2">
    <name type="scientific">Tepidicaulis marinus</name>
    <dbReference type="NCBI Taxonomy" id="1333998"/>
    <lineage>
        <taxon>Bacteria</taxon>
        <taxon>Pseudomonadati</taxon>
        <taxon>Pseudomonadota</taxon>
        <taxon>Alphaproteobacteria</taxon>
        <taxon>Hyphomicrobiales</taxon>
        <taxon>Parvibaculaceae</taxon>
        <taxon>Tepidicaulis</taxon>
    </lineage>
</organism>
<dbReference type="Proteomes" id="UP000028702">
    <property type="component" value="Unassembled WGS sequence"/>
</dbReference>
<dbReference type="STRING" id="1333998.M2A_3333"/>
<evidence type="ECO:0000313" key="2">
    <source>
        <dbReference type="Proteomes" id="UP000028702"/>
    </source>
</evidence>
<name>A0A081BFL6_9HYPH</name>
<sequence length="177" mass="18619">MSQCPSPLLKSAPHPAPVISTSAGGAILALDLGTTTGWASLTGGIVHSGTASFRSGRFDGGGMRYLRFQHWLEQLADDSGGLAAIYFEEVRRHIGTDAAHLYGGFLATLTAWCEREGVAYQGVPVGTIKRFATGKGNAGKDAVLAAMRQRGFQPADDNEADAIAILLWAMETRGGVL</sequence>
<comment type="caution">
    <text evidence="1">The sequence shown here is derived from an EMBL/GenBank/DDBJ whole genome shotgun (WGS) entry which is preliminary data.</text>
</comment>
<keyword evidence="2" id="KW-1185">Reference proteome</keyword>